<dbReference type="AlphaFoldDB" id="A0A1H8FQ19"/>
<feature type="chain" id="PRO_5010169303" evidence="1">
    <location>
        <begin position="21"/>
        <end position="84"/>
    </location>
</feature>
<keyword evidence="1" id="KW-0732">Signal</keyword>
<gene>
    <name evidence="2" type="ORF">SAMN05216227_101171</name>
</gene>
<keyword evidence="3" id="KW-1185">Reference proteome</keyword>
<feature type="signal peptide" evidence="1">
    <location>
        <begin position="1"/>
        <end position="20"/>
    </location>
</feature>
<dbReference type="Proteomes" id="UP000183002">
    <property type="component" value="Unassembled WGS sequence"/>
</dbReference>
<sequence length="84" mass="8790">MKNIVAASTIFVLLAGAASAASNVRNERPDFAMPKVSVEQAEQVKADTLYTPKELQRAGRDANDLVTVTVFPSTGKVDGPSLGG</sequence>
<dbReference type="OrthoDB" id="7778991at2"/>
<dbReference type="EMBL" id="FOCO01000011">
    <property type="protein sequence ID" value="SEN33208.1"/>
    <property type="molecule type" value="Genomic_DNA"/>
</dbReference>
<evidence type="ECO:0000313" key="2">
    <source>
        <dbReference type="EMBL" id="SEN33208.1"/>
    </source>
</evidence>
<proteinExistence type="predicted"/>
<evidence type="ECO:0000256" key="1">
    <source>
        <dbReference type="SAM" id="SignalP"/>
    </source>
</evidence>
<name>A0A1H8FQ19_9RHOB</name>
<organism evidence="2 3">
    <name type="scientific">Pseudorhodobacter antarcticus</name>
    <dbReference type="NCBI Taxonomy" id="1077947"/>
    <lineage>
        <taxon>Bacteria</taxon>
        <taxon>Pseudomonadati</taxon>
        <taxon>Pseudomonadota</taxon>
        <taxon>Alphaproteobacteria</taxon>
        <taxon>Rhodobacterales</taxon>
        <taxon>Paracoccaceae</taxon>
        <taxon>Pseudorhodobacter</taxon>
    </lineage>
</organism>
<dbReference type="RefSeq" id="WP_050519641.1">
    <property type="nucleotide sequence ID" value="NZ_FOCO01000011.1"/>
</dbReference>
<accession>A0A1H8FQ19</accession>
<protein>
    <submittedName>
        <fullName evidence="2">Uncharacterized protein</fullName>
    </submittedName>
</protein>
<reference evidence="2 3" key="1">
    <citation type="submission" date="2016-10" db="EMBL/GenBank/DDBJ databases">
        <authorList>
            <person name="de Groot N.N."/>
        </authorList>
    </citation>
    <scope>NUCLEOTIDE SEQUENCE [LARGE SCALE GENOMIC DNA]</scope>
    <source>
        <strain evidence="2 3">CGMCC 1.10836</strain>
    </source>
</reference>
<evidence type="ECO:0000313" key="3">
    <source>
        <dbReference type="Proteomes" id="UP000183002"/>
    </source>
</evidence>